<dbReference type="Pfam" id="PF26059">
    <property type="entry name" value="DUF8020"/>
    <property type="match status" value="1"/>
</dbReference>
<evidence type="ECO:0000313" key="3">
    <source>
        <dbReference type="EMBL" id="RVW02069.1"/>
    </source>
</evidence>
<accession>A0A438ATS0</accession>
<protein>
    <recommendedName>
        <fullName evidence="2">DUF8020 domain-containing protein</fullName>
    </recommendedName>
</protein>
<dbReference type="AlphaFoldDB" id="A0A438ATS0"/>
<evidence type="ECO:0000313" key="4">
    <source>
        <dbReference type="Proteomes" id="UP000283479"/>
    </source>
</evidence>
<keyword evidence="1" id="KW-0732">Signal</keyword>
<feature type="signal peptide" evidence="1">
    <location>
        <begin position="1"/>
        <end position="26"/>
    </location>
</feature>
<dbReference type="InterPro" id="IPR058333">
    <property type="entry name" value="DUF8020"/>
</dbReference>
<dbReference type="RefSeq" id="WP_127954642.1">
    <property type="nucleotide sequence ID" value="NZ_RKLO01000004.1"/>
</dbReference>
<name>A0A438ATS0_9NOCA</name>
<comment type="caution">
    <text evidence="3">The sequence shown here is derived from an EMBL/GenBank/DDBJ whole genome shotgun (WGS) entry which is preliminary data.</text>
</comment>
<evidence type="ECO:0000256" key="1">
    <source>
        <dbReference type="SAM" id="SignalP"/>
    </source>
</evidence>
<dbReference type="EMBL" id="RKLO01000004">
    <property type="protein sequence ID" value="RVW02069.1"/>
    <property type="molecule type" value="Genomic_DNA"/>
</dbReference>
<gene>
    <name evidence="3" type="ORF">EGT50_11655</name>
</gene>
<evidence type="ECO:0000259" key="2">
    <source>
        <dbReference type="Pfam" id="PF26059"/>
    </source>
</evidence>
<proteinExistence type="predicted"/>
<reference evidence="3 4" key="1">
    <citation type="submission" date="2018-11" db="EMBL/GenBank/DDBJ databases">
        <title>Rhodococcus spongicola sp. nov. and Rhodococcus xishaensis sp. nov. from marine sponges.</title>
        <authorList>
            <person name="Li L."/>
            <person name="Lin H.W."/>
        </authorList>
    </citation>
    <scope>NUCLEOTIDE SEQUENCE [LARGE SCALE GENOMIC DNA]</scope>
    <source>
        <strain evidence="3 4">LHW51113</strain>
    </source>
</reference>
<organism evidence="3 4">
    <name type="scientific">Rhodococcus xishaensis</name>
    <dbReference type="NCBI Taxonomy" id="2487364"/>
    <lineage>
        <taxon>Bacteria</taxon>
        <taxon>Bacillati</taxon>
        <taxon>Actinomycetota</taxon>
        <taxon>Actinomycetes</taxon>
        <taxon>Mycobacteriales</taxon>
        <taxon>Nocardiaceae</taxon>
        <taxon>Rhodococcus</taxon>
    </lineage>
</organism>
<feature type="domain" description="DUF8020" evidence="2">
    <location>
        <begin position="45"/>
        <end position="118"/>
    </location>
</feature>
<sequence>MKLGKIVATAAFATMAVAVGSGTASADPAAIVGTPSMAQGSAQGVEYAATAEPSNGTVTTVLDTGTFRIEADGRQVSVVRSDGAVVGALPLSYRLDGRMFPIAGSVGNDGRTLTLTPQQNPLPIEQVRIDDPAAQQKLMEEVQKNQAGAIIGNVVGSIVGLAVGCVIGVIGGCIPGLIVGGVVGAVIGMDIQGGPPMREAFFEFISP</sequence>
<feature type="chain" id="PRO_5019395101" description="DUF8020 domain-containing protein" evidence="1">
    <location>
        <begin position="27"/>
        <end position="207"/>
    </location>
</feature>
<dbReference type="OrthoDB" id="4550407at2"/>
<dbReference type="Proteomes" id="UP000283479">
    <property type="component" value="Unassembled WGS sequence"/>
</dbReference>
<keyword evidence="4" id="KW-1185">Reference proteome</keyword>